<keyword evidence="3" id="KW-1185">Reference proteome</keyword>
<evidence type="ECO:0000313" key="2">
    <source>
        <dbReference type="EMBL" id="KAK9061998.1"/>
    </source>
</evidence>
<dbReference type="AlphaFoldDB" id="A0AAP0CWN2"/>
<evidence type="ECO:0000256" key="1">
    <source>
        <dbReference type="SAM" id="MobiDB-lite"/>
    </source>
</evidence>
<reference evidence="2 3" key="1">
    <citation type="submission" date="2024-04" db="EMBL/GenBank/DDBJ databases">
        <title>The reference genome of an endangered Asteraceae, Deinandra increscens subsp. villosa, native to the Central Coast of California.</title>
        <authorList>
            <person name="Guilliams M."/>
            <person name="Hasenstab-Lehman K."/>
            <person name="Meyer R."/>
            <person name="Mcevoy S."/>
        </authorList>
    </citation>
    <scope>NUCLEOTIDE SEQUENCE [LARGE SCALE GENOMIC DNA]</scope>
    <source>
        <tissue evidence="2">Leaf</tissue>
    </source>
</reference>
<sequence>MGDLINRSFKFDGKRSFSFDSNKFTRSNTSRLASEIGSSRSARFATYEKLSDSMRHVDTVPSGDNHGRRSRNGAWRFLTRIFSLKKAGGESLDAPQRSTSWRPKRNSRWPVQGW</sequence>
<gene>
    <name evidence="2" type="ORF">SSX86_019182</name>
</gene>
<dbReference type="Proteomes" id="UP001408789">
    <property type="component" value="Unassembled WGS sequence"/>
</dbReference>
<dbReference type="EMBL" id="JBCNJP010000019">
    <property type="protein sequence ID" value="KAK9061998.1"/>
    <property type="molecule type" value="Genomic_DNA"/>
</dbReference>
<protein>
    <submittedName>
        <fullName evidence="2">Uncharacterized protein</fullName>
    </submittedName>
</protein>
<proteinExistence type="predicted"/>
<comment type="caution">
    <text evidence="2">The sequence shown here is derived from an EMBL/GenBank/DDBJ whole genome shotgun (WGS) entry which is preliminary data.</text>
</comment>
<accession>A0AAP0CWN2</accession>
<feature type="region of interest" description="Disordered" evidence="1">
    <location>
        <begin position="88"/>
        <end position="114"/>
    </location>
</feature>
<evidence type="ECO:0000313" key="3">
    <source>
        <dbReference type="Proteomes" id="UP001408789"/>
    </source>
</evidence>
<name>A0AAP0CWN2_9ASTR</name>
<organism evidence="2 3">
    <name type="scientific">Deinandra increscens subsp. villosa</name>
    <dbReference type="NCBI Taxonomy" id="3103831"/>
    <lineage>
        <taxon>Eukaryota</taxon>
        <taxon>Viridiplantae</taxon>
        <taxon>Streptophyta</taxon>
        <taxon>Embryophyta</taxon>
        <taxon>Tracheophyta</taxon>
        <taxon>Spermatophyta</taxon>
        <taxon>Magnoliopsida</taxon>
        <taxon>eudicotyledons</taxon>
        <taxon>Gunneridae</taxon>
        <taxon>Pentapetalae</taxon>
        <taxon>asterids</taxon>
        <taxon>campanulids</taxon>
        <taxon>Asterales</taxon>
        <taxon>Asteraceae</taxon>
        <taxon>Asteroideae</taxon>
        <taxon>Heliantheae alliance</taxon>
        <taxon>Madieae</taxon>
        <taxon>Madiinae</taxon>
        <taxon>Deinandra</taxon>
    </lineage>
</organism>